<evidence type="ECO:0000313" key="3">
    <source>
        <dbReference type="EMBL" id="RKH36081.1"/>
    </source>
</evidence>
<evidence type="ECO:0000256" key="1">
    <source>
        <dbReference type="SAM" id="MobiDB-lite"/>
    </source>
</evidence>
<keyword evidence="4" id="KW-1185">Reference proteome</keyword>
<protein>
    <submittedName>
        <fullName evidence="3">Uncharacterized protein</fullName>
    </submittedName>
</protein>
<keyword evidence="2" id="KW-0472">Membrane</keyword>
<evidence type="ECO:0000256" key="2">
    <source>
        <dbReference type="SAM" id="Phobius"/>
    </source>
</evidence>
<name>A0A3A8N1N2_9BACT</name>
<organism evidence="3 4">
    <name type="scientific">Corallococcus sicarius</name>
    <dbReference type="NCBI Taxonomy" id="2316726"/>
    <lineage>
        <taxon>Bacteria</taxon>
        <taxon>Pseudomonadati</taxon>
        <taxon>Myxococcota</taxon>
        <taxon>Myxococcia</taxon>
        <taxon>Myxococcales</taxon>
        <taxon>Cystobacterineae</taxon>
        <taxon>Myxococcaceae</taxon>
        <taxon>Corallococcus</taxon>
    </lineage>
</organism>
<accession>A0A3A8N1N2</accession>
<comment type="caution">
    <text evidence="3">The sequence shown here is derived from an EMBL/GenBank/DDBJ whole genome shotgun (WGS) entry which is preliminary data.</text>
</comment>
<keyword evidence="2" id="KW-0812">Transmembrane</keyword>
<keyword evidence="2" id="KW-1133">Transmembrane helix</keyword>
<gene>
    <name evidence="3" type="ORF">D7X12_33310</name>
</gene>
<proteinExistence type="predicted"/>
<sequence length="417" mass="45761">MAASDTLPSENPLPAILGFVGFRRRSGRYGSATQLLWNRLENDASIYELCKVRGYLTEEDRVILEQCKQRLEVARRCLDRQFWRWSFAFWQIIHEVDGLLLLVMPQHMLLPHALEIQQQFERRVTDSGQKTLWLGSERTPGPVPQCVRFLRGEALPPGDPDASLSEAERLARCRHVLRGAQGVINDRVDKTFWQLSINVSIQVLSTLLLITLSLLALLGFNRSLVADWPDTLVPQGLLLLSLMGAAGAVVSNMLSKERFVVATGATSRFFAYHLLVKPVIGAFAALTLLLVEQSNLLLAVVPRDATPPASVSAPVAAERPGEPSAEPSLEAPEPSANAAASGDAGYNSALLNIVVKDWRAVFFTLAALSVVAGYFADRFLSSIMNNVLSRLLGQSEKLLPSSTPPEAGSLSRRTELK</sequence>
<reference evidence="4" key="1">
    <citation type="submission" date="2018-09" db="EMBL/GenBank/DDBJ databases">
        <authorList>
            <person name="Livingstone P.G."/>
            <person name="Whitworth D.E."/>
        </authorList>
    </citation>
    <scope>NUCLEOTIDE SEQUENCE [LARGE SCALE GENOMIC DNA]</scope>
    <source>
        <strain evidence="4">CA040B</strain>
    </source>
</reference>
<dbReference type="Proteomes" id="UP000273405">
    <property type="component" value="Unassembled WGS sequence"/>
</dbReference>
<dbReference type="AlphaFoldDB" id="A0A3A8N1N2"/>
<feature type="transmembrane region" description="Helical" evidence="2">
    <location>
        <begin position="358"/>
        <end position="376"/>
    </location>
</feature>
<feature type="compositionally biased region" description="Low complexity" evidence="1">
    <location>
        <begin position="307"/>
        <end position="340"/>
    </location>
</feature>
<dbReference type="RefSeq" id="WP_120629254.1">
    <property type="nucleotide sequence ID" value="NZ_RAWG01000308.1"/>
</dbReference>
<feature type="region of interest" description="Disordered" evidence="1">
    <location>
        <begin position="398"/>
        <end position="417"/>
    </location>
</feature>
<feature type="transmembrane region" description="Helical" evidence="2">
    <location>
        <begin position="270"/>
        <end position="291"/>
    </location>
</feature>
<evidence type="ECO:0000313" key="4">
    <source>
        <dbReference type="Proteomes" id="UP000273405"/>
    </source>
</evidence>
<dbReference type="EMBL" id="RAWG01000308">
    <property type="protein sequence ID" value="RKH36081.1"/>
    <property type="molecule type" value="Genomic_DNA"/>
</dbReference>
<feature type="region of interest" description="Disordered" evidence="1">
    <location>
        <begin position="306"/>
        <end position="340"/>
    </location>
</feature>
<feature type="transmembrane region" description="Helical" evidence="2">
    <location>
        <begin position="197"/>
        <end position="220"/>
    </location>
</feature>
<dbReference type="OrthoDB" id="5494919at2"/>
<feature type="transmembrane region" description="Helical" evidence="2">
    <location>
        <begin position="232"/>
        <end position="250"/>
    </location>
</feature>